<dbReference type="Proteomes" id="UP000823863">
    <property type="component" value="Unassembled WGS sequence"/>
</dbReference>
<accession>A0A9D2PWC7</accession>
<gene>
    <name evidence="1" type="ORF">H9931_14710</name>
</gene>
<comment type="caution">
    <text evidence="1">The sequence shown here is derived from an EMBL/GenBank/DDBJ whole genome shotgun (WGS) entry which is preliminary data.</text>
</comment>
<dbReference type="EMBL" id="DWWB01000088">
    <property type="protein sequence ID" value="HJC67936.1"/>
    <property type="molecule type" value="Genomic_DNA"/>
</dbReference>
<evidence type="ECO:0000313" key="1">
    <source>
        <dbReference type="EMBL" id="HJC67936.1"/>
    </source>
</evidence>
<dbReference type="AlphaFoldDB" id="A0A9D2PWC7"/>
<name>A0A9D2PWC7_9FIRM</name>
<proteinExistence type="predicted"/>
<dbReference type="Pfam" id="PF13835">
    <property type="entry name" value="DUF4194"/>
    <property type="match status" value="1"/>
</dbReference>
<protein>
    <submittedName>
        <fullName evidence="1">DUF4194 domain-containing protein</fullName>
    </submittedName>
</protein>
<organism evidence="1 2">
    <name type="scientific">Candidatus Enterocloster excrementigallinarum</name>
    <dbReference type="NCBI Taxonomy" id="2838558"/>
    <lineage>
        <taxon>Bacteria</taxon>
        <taxon>Bacillati</taxon>
        <taxon>Bacillota</taxon>
        <taxon>Clostridia</taxon>
        <taxon>Lachnospirales</taxon>
        <taxon>Lachnospiraceae</taxon>
        <taxon>Enterocloster</taxon>
    </lineage>
</organism>
<evidence type="ECO:0000313" key="2">
    <source>
        <dbReference type="Proteomes" id="UP000823863"/>
    </source>
</evidence>
<dbReference type="InterPro" id="IPR025449">
    <property type="entry name" value="JetB"/>
</dbReference>
<sequence length="202" mass="23234">MIEYIKELSARDEEELRKTIRELLRQSCILETKYDAAKGTFKDNPRYGFCMRHREFLTDYFQVMGLELVYDPQDHFFRLTGQGAGSERFGETSTLLVLLMKLIYRDKILGQGLKATVTNLEEIRRYGSETGILTRKLAEREVAEALSLMKTHQMIELPCAIADVEDKTPIYLYHTINVFCSGAAIGQLCRKYGIKEEADENA</sequence>
<reference evidence="1" key="1">
    <citation type="journal article" date="2021" name="PeerJ">
        <title>Extensive microbial diversity within the chicken gut microbiome revealed by metagenomics and culture.</title>
        <authorList>
            <person name="Gilroy R."/>
            <person name="Ravi A."/>
            <person name="Getino M."/>
            <person name="Pursley I."/>
            <person name="Horton D.L."/>
            <person name="Alikhan N.F."/>
            <person name="Baker D."/>
            <person name="Gharbi K."/>
            <person name="Hall N."/>
            <person name="Watson M."/>
            <person name="Adriaenssens E.M."/>
            <person name="Foster-Nyarko E."/>
            <person name="Jarju S."/>
            <person name="Secka A."/>
            <person name="Antonio M."/>
            <person name="Oren A."/>
            <person name="Chaudhuri R.R."/>
            <person name="La Ragione R."/>
            <person name="Hildebrand F."/>
            <person name="Pallen M.J."/>
        </authorList>
    </citation>
    <scope>NUCLEOTIDE SEQUENCE</scope>
    <source>
        <strain evidence="1">CHK198-12963</strain>
    </source>
</reference>
<reference evidence="1" key="2">
    <citation type="submission" date="2021-04" db="EMBL/GenBank/DDBJ databases">
        <authorList>
            <person name="Gilroy R."/>
        </authorList>
    </citation>
    <scope>NUCLEOTIDE SEQUENCE</scope>
    <source>
        <strain evidence="1">CHK198-12963</strain>
    </source>
</reference>